<sequence length="234" mass="24380">MPTRTLPSGQAIKYIDAASAGPLTAIHVVLKWSSISPILDGGGITLNWLGTAVTPSLADVIYLVSHITASINSIPTGAVASPQSYMASSLLGGTNNATAEAYDISSTLNGAPHGAPIYSTNWTLGVTGPSGACPEGMAACISIKAPYGTDVEFAPGPPPSRPRARDRGRIYFGPLNNGTIVQEATTNRTKFANTFMGDLLTWVHSIASITSTAGVVWDLGVWSRRAAILKQIIE</sequence>
<dbReference type="EMBL" id="JACDQQ010000179">
    <property type="protein sequence ID" value="MBA0083699.1"/>
    <property type="molecule type" value="Genomic_DNA"/>
</dbReference>
<comment type="caution">
    <text evidence="1">The sequence shown here is derived from an EMBL/GenBank/DDBJ whole genome shotgun (WGS) entry which is preliminary data.</text>
</comment>
<gene>
    <name evidence="1" type="ORF">HRJ53_01760</name>
</gene>
<feature type="non-terminal residue" evidence="1">
    <location>
        <position position="234"/>
    </location>
</feature>
<proteinExistence type="predicted"/>
<reference evidence="1" key="1">
    <citation type="submission" date="2020-06" db="EMBL/GenBank/DDBJ databases">
        <title>Legume-microbial interactions unlock mineral nutrients during tropical forest succession.</title>
        <authorList>
            <person name="Epihov D.Z."/>
        </authorList>
    </citation>
    <scope>NUCLEOTIDE SEQUENCE [LARGE SCALE GENOMIC DNA]</scope>
    <source>
        <strain evidence="1">Pan2503</strain>
    </source>
</reference>
<dbReference type="AlphaFoldDB" id="A0A7V8SVC1"/>
<keyword evidence="2" id="KW-1185">Reference proteome</keyword>
<dbReference type="Proteomes" id="UP000567293">
    <property type="component" value="Unassembled WGS sequence"/>
</dbReference>
<protein>
    <submittedName>
        <fullName evidence="1">Uncharacterized protein</fullName>
    </submittedName>
</protein>
<accession>A0A7V8SVC1</accession>
<organism evidence="1 2">
    <name type="scientific">Candidatus Acidiferrum panamense</name>
    <dbReference type="NCBI Taxonomy" id="2741543"/>
    <lineage>
        <taxon>Bacteria</taxon>
        <taxon>Pseudomonadati</taxon>
        <taxon>Acidobacteriota</taxon>
        <taxon>Terriglobia</taxon>
        <taxon>Candidatus Acidiferrales</taxon>
        <taxon>Candidatus Acidiferrum</taxon>
    </lineage>
</organism>
<evidence type="ECO:0000313" key="2">
    <source>
        <dbReference type="Proteomes" id="UP000567293"/>
    </source>
</evidence>
<name>A0A7V8SVC1_9BACT</name>
<evidence type="ECO:0000313" key="1">
    <source>
        <dbReference type="EMBL" id="MBA0083699.1"/>
    </source>
</evidence>